<accession>A0A4P7PRA7</accession>
<dbReference type="Proteomes" id="UP000296862">
    <property type="component" value="Chromosome"/>
</dbReference>
<gene>
    <name evidence="3" type="ORF">GS03_00581</name>
</gene>
<name>A0A4P7PRA7_9FLAO</name>
<dbReference type="InterPro" id="IPR025665">
    <property type="entry name" value="Beta-barrel_OMP_2"/>
</dbReference>
<evidence type="ECO:0000259" key="2">
    <source>
        <dbReference type="Pfam" id="PF13568"/>
    </source>
</evidence>
<keyword evidence="1" id="KW-0732">Signal</keyword>
<dbReference type="Pfam" id="PF13568">
    <property type="entry name" value="OMP_b-brl_2"/>
    <property type="match status" value="1"/>
</dbReference>
<reference evidence="3 4" key="1">
    <citation type="submission" date="2019-04" db="EMBL/GenBank/DDBJ databases">
        <title>Flavobacterium sp. GS03.</title>
        <authorList>
            <person name="Kim H."/>
        </authorList>
    </citation>
    <scope>NUCLEOTIDE SEQUENCE [LARGE SCALE GENOMIC DNA]</scope>
    <source>
        <strain evidence="3 4">GS03</strain>
    </source>
</reference>
<proteinExistence type="predicted"/>
<organism evidence="3 4">
    <name type="scientific">Flavobacterium sangjuense</name>
    <dbReference type="NCBI Taxonomy" id="2518177"/>
    <lineage>
        <taxon>Bacteria</taxon>
        <taxon>Pseudomonadati</taxon>
        <taxon>Bacteroidota</taxon>
        <taxon>Flavobacteriia</taxon>
        <taxon>Flavobacteriales</taxon>
        <taxon>Flavobacteriaceae</taxon>
        <taxon>Flavobacterium</taxon>
    </lineage>
</organism>
<dbReference type="OrthoDB" id="1143271at2"/>
<feature type="signal peptide" evidence="1">
    <location>
        <begin position="1"/>
        <end position="18"/>
    </location>
</feature>
<dbReference type="EMBL" id="CP038810">
    <property type="protein sequence ID" value="QBZ97096.1"/>
    <property type="molecule type" value="Genomic_DNA"/>
</dbReference>
<feature type="domain" description="Outer membrane protein beta-barrel" evidence="2">
    <location>
        <begin position="17"/>
        <end position="186"/>
    </location>
</feature>
<keyword evidence="4" id="KW-1185">Reference proteome</keyword>
<dbReference type="KEGG" id="fsn:GS03_00581"/>
<evidence type="ECO:0000256" key="1">
    <source>
        <dbReference type="SAM" id="SignalP"/>
    </source>
</evidence>
<protein>
    <recommendedName>
        <fullName evidence="2">Outer membrane protein beta-barrel domain-containing protein</fullName>
    </recommendedName>
</protein>
<evidence type="ECO:0000313" key="3">
    <source>
        <dbReference type="EMBL" id="QBZ97096.1"/>
    </source>
</evidence>
<feature type="chain" id="PRO_5020858959" description="Outer membrane protein beta-barrel domain-containing protein" evidence="1">
    <location>
        <begin position="19"/>
        <end position="208"/>
    </location>
</feature>
<dbReference type="AlphaFoldDB" id="A0A4P7PRA7"/>
<sequence length="208" mass="23328">MNKKMTILLLLISTIGFAQYGRRDSNMIGVTLGLNQFSVSTSDFEAKPGTGWNVGLSMRGNFYNDWDALYGIQFSEYNFKVATLNQTLQDRETNFKLPCANITFQLSYKLIENHLSFEFGPMVQINGKLQVEKTEEDNLIIGDEETTAKDMTNISHVSFYPLVGVTAGVRNVRLNVSYQYGINNILGKNDAGYSGHASVINGNIIFYF</sequence>
<evidence type="ECO:0000313" key="4">
    <source>
        <dbReference type="Proteomes" id="UP000296862"/>
    </source>
</evidence>